<organism evidence="1 2">
    <name type="scientific">Acinetobacter phage vB_AbaM_ME3</name>
    <dbReference type="NCBI Taxonomy" id="1837876"/>
    <lineage>
        <taxon>Viruses</taxon>
        <taxon>Duplodnaviria</taxon>
        <taxon>Heunggongvirae</taxon>
        <taxon>Uroviricota</taxon>
        <taxon>Caudoviricetes</taxon>
        <taxon>Metrivirus</taxon>
        <taxon>Metrivirus ME3</taxon>
    </lineage>
</organism>
<dbReference type="EMBL" id="KU935715">
    <property type="protein sequence ID" value="AND75430.1"/>
    <property type="molecule type" value="Genomic_DNA"/>
</dbReference>
<reference evidence="2" key="1">
    <citation type="submission" date="2016-03" db="EMBL/GenBank/DDBJ databases">
        <title>Characterization of Acinetobacter baumannii phage vB_AbaM_ME3.</title>
        <authorList>
            <person name="Buttimer C.T.H."/>
            <person name="Elbreki M."/>
            <person name="Coffey A."/>
        </authorList>
    </citation>
    <scope>NUCLEOTIDE SEQUENCE [LARGE SCALE GENOMIC DNA]</scope>
</reference>
<evidence type="ECO:0000313" key="2">
    <source>
        <dbReference type="Proteomes" id="UP000225947"/>
    </source>
</evidence>
<proteinExistence type="predicted"/>
<gene>
    <name evidence="1" type="ORF">ME3_269</name>
</gene>
<protein>
    <submittedName>
        <fullName evidence="1">Uncharacterized protein</fullName>
    </submittedName>
</protein>
<keyword evidence="2" id="KW-1185">Reference proteome</keyword>
<sequence length="129" mass="15519">MKRLDNFNPALKGDPLYFMLFRFDENHYDDETDYEVCYWEYGDGVTSDNRLTYIDVEDMFPELHKACDSQNTQASVHDNLLTLISEEIVEDNYFKEIKVYRYYKGEPVVHEILHFKNIQEAEEWRVNNS</sequence>
<name>A0A172Q0N4_9CAUD</name>
<evidence type="ECO:0000313" key="1">
    <source>
        <dbReference type="EMBL" id="AND75430.1"/>
    </source>
</evidence>
<accession>A0A172Q0N4</accession>
<dbReference type="Proteomes" id="UP000225947">
    <property type="component" value="Segment"/>
</dbReference>